<dbReference type="FunFam" id="2.30.39.10:FF:000001">
    <property type="entry name" value="Serpin family B member 2"/>
    <property type="match status" value="1"/>
</dbReference>
<dbReference type="FunFam" id="3.30.497.10:FF:000031">
    <property type="entry name" value="Putative salivary serpin"/>
    <property type="match status" value="1"/>
</dbReference>
<sequence length="435" mass="48549">MPSNLLLFVRIFRGENAQLKILRLYAALGIIIAVCIGTAKMAPLEGSELAVIQANGKFTNNLYKELAKQEGNVFFSPISAHAVLSMAYQGANGDTKAAFASTLGVPDNKLAANGYSKIMDRLNSVENVTLLMANKVFLKSGLALQEEFGKTAKEDFKSEVQQVDFAKNVAAAQTINSWVEDKTKNKIKDLITPDSLDGMTRLVLVNAIYFKGDWLSKFDKANTRKMPFYTSETVKSDVDMMFRKGEYKYKFDRDLDAQVLELPYKNRDLSMIVVLPNKKDGIKGLEQKLAATDITKVTEGMYPTDVEVFLPKFKIETTIDLNQHLENMGLGVMFSDNANFDKMITGNEPLKVSKVIQKAFIEVNEEGSEAAAATGVLIRMRRALLGEEFLAEHPFIVNIVKYEYLAEDEPKVAHLLFHGKITEPPKSTEISHDEF</sequence>
<keyword evidence="6" id="KW-0722">Serine protease inhibitor</keyword>
<organism evidence="9 10">
    <name type="scientific">Brassicogethes aeneus</name>
    <name type="common">Rape pollen beetle</name>
    <name type="synonym">Meligethes aeneus</name>
    <dbReference type="NCBI Taxonomy" id="1431903"/>
    <lineage>
        <taxon>Eukaryota</taxon>
        <taxon>Metazoa</taxon>
        <taxon>Ecdysozoa</taxon>
        <taxon>Arthropoda</taxon>
        <taxon>Hexapoda</taxon>
        <taxon>Insecta</taxon>
        <taxon>Pterygota</taxon>
        <taxon>Neoptera</taxon>
        <taxon>Endopterygota</taxon>
        <taxon>Coleoptera</taxon>
        <taxon>Polyphaga</taxon>
        <taxon>Cucujiformia</taxon>
        <taxon>Nitidulidae</taxon>
        <taxon>Meligethinae</taxon>
        <taxon>Brassicogethes</taxon>
    </lineage>
</organism>
<dbReference type="GO" id="GO:0004867">
    <property type="term" value="F:serine-type endopeptidase inhibitor activity"/>
    <property type="evidence" value="ECO:0007669"/>
    <property type="project" value="UniProtKB-KW"/>
</dbReference>
<gene>
    <name evidence="9" type="ORF">MELIAE_LOCUS8712</name>
</gene>
<evidence type="ECO:0000259" key="8">
    <source>
        <dbReference type="SMART" id="SM00093"/>
    </source>
</evidence>
<keyword evidence="7" id="KW-0812">Transmembrane</keyword>
<evidence type="ECO:0000256" key="2">
    <source>
        <dbReference type="ARBA" id="ARBA00006426"/>
    </source>
</evidence>
<dbReference type="InterPro" id="IPR023796">
    <property type="entry name" value="Serpin_dom"/>
</dbReference>
<dbReference type="GO" id="GO:0005615">
    <property type="term" value="C:extracellular space"/>
    <property type="evidence" value="ECO:0007669"/>
    <property type="project" value="InterPro"/>
</dbReference>
<dbReference type="CDD" id="cd19601">
    <property type="entry name" value="serpin42Da-like"/>
    <property type="match status" value="1"/>
</dbReference>
<dbReference type="EMBL" id="OV121136">
    <property type="protein sequence ID" value="CAH0558187.1"/>
    <property type="molecule type" value="Genomic_DNA"/>
</dbReference>
<dbReference type="OrthoDB" id="671595at2759"/>
<evidence type="ECO:0000256" key="1">
    <source>
        <dbReference type="ARBA" id="ARBA00004613"/>
    </source>
</evidence>
<evidence type="ECO:0000256" key="5">
    <source>
        <dbReference type="ARBA" id="ARBA00022729"/>
    </source>
</evidence>
<feature type="domain" description="Serpin" evidence="8">
    <location>
        <begin position="60"/>
        <end position="424"/>
    </location>
</feature>
<keyword evidence="5" id="KW-0732">Signal</keyword>
<dbReference type="InterPro" id="IPR042178">
    <property type="entry name" value="Serpin_sf_1"/>
</dbReference>
<dbReference type="AlphaFoldDB" id="A0A9P0B937"/>
<comment type="subcellular location">
    <subcellularLocation>
        <location evidence="1">Secreted</location>
    </subcellularLocation>
</comment>
<keyword evidence="7" id="KW-1133">Transmembrane helix</keyword>
<name>A0A9P0B937_BRAAE</name>
<dbReference type="SMART" id="SM00093">
    <property type="entry name" value="SERPIN"/>
    <property type="match status" value="1"/>
</dbReference>
<evidence type="ECO:0000313" key="10">
    <source>
        <dbReference type="Proteomes" id="UP001154078"/>
    </source>
</evidence>
<dbReference type="Gene3D" id="2.30.39.10">
    <property type="entry name" value="Alpha-1-antitrypsin, domain 1"/>
    <property type="match status" value="1"/>
</dbReference>
<reference evidence="9" key="1">
    <citation type="submission" date="2021-12" db="EMBL/GenBank/DDBJ databases">
        <authorList>
            <person name="King R."/>
        </authorList>
    </citation>
    <scope>NUCLEOTIDE SEQUENCE</scope>
</reference>
<keyword evidence="7" id="KW-0472">Membrane</keyword>
<dbReference type="InterPro" id="IPR036186">
    <property type="entry name" value="Serpin_sf"/>
</dbReference>
<evidence type="ECO:0000256" key="6">
    <source>
        <dbReference type="ARBA" id="ARBA00022900"/>
    </source>
</evidence>
<keyword evidence="10" id="KW-1185">Reference proteome</keyword>
<evidence type="ECO:0000256" key="4">
    <source>
        <dbReference type="ARBA" id="ARBA00022690"/>
    </source>
</evidence>
<dbReference type="SUPFAM" id="SSF56574">
    <property type="entry name" value="Serpins"/>
    <property type="match status" value="1"/>
</dbReference>
<dbReference type="Gene3D" id="3.30.497.10">
    <property type="entry name" value="Antithrombin, subunit I, domain 2"/>
    <property type="match status" value="1"/>
</dbReference>
<accession>A0A9P0B937</accession>
<protein>
    <recommendedName>
        <fullName evidence="8">Serpin domain-containing protein</fullName>
    </recommendedName>
</protein>
<keyword evidence="3" id="KW-0964">Secreted</keyword>
<dbReference type="InterPro" id="IPR042185">
    <property type="entry name" value="Serpin_sf_2"/>
</dbReference>
<dbReference type="PANTHER" id="PTHR11461:SF211">
    <property type="entry name" value="GH10112P-RELATED"/>
    <property type="match status" value="1"/>
</dbReference>
<dbReference type="PANTHER" id="PTHR11461">
    <property type="entry name" value="SERINE PROTEASE INHIBITOR, SERPIN"/>
    <property type="match status" value="1"/>
</dbReference>
<comment type="similarity">
    <text evidence="2">Belongs to the serpin family. Ov-serpin subfamily.</text>
</comment>
<keyword evidence="4" id="KW-0646">Protease inhibitor</keyword>
<feature type="transmembrane region" description="Helical" evidence="7">
    <location>
        <begin position="21"/>
        <end position="39"/>
    </location>
</feature>
<evidence type="ECO:0000256" key="3">
    <source>
        <dbReference type="ARBA" id="ARBA00022525"/>
    </source>
</evidence>
<proteinExistence type="inferred from homology"/>
<evidence type="ECO:0000256" key="7">
    <source>
        <dbReference type="SAM" id="Phobius"/>
    </source>
</evidence>
<dbReference type="InterPro" id="IPR000215">
    <property type="entry name" value="Serpin_fam"/>
</dbReference>
<dbReference type="Proteomes" id="UP001154078">
    <property type="component" value="Chromosome 5"/>
</dbReference>
<evidence type="ECO:0000313" key="9">
    <source>
        <dbReference type="EMBL" id="CAH0558187.1"/>
    </source>
</evidence>
<dbReference type="Pfam" id="PF00079">
    <property type="entry name" value="Serpin"/>
    <property type="match status" value="1"/>
</dbReference>